<gene>
    <name evidence="1" type="ORF">S01H1_48724</name>
</gene>
<organism evidence="1">
    <name type="scientific">marine sediment metagenome</name>
    <dbReference type="NCBI Taxonomy" id="412755"/>
    <lineage>
        <taxon>unclassified sequences</taxon>
        <taxon>metagenomes</taxon>
        <taxon>ecological metagenomes</taxon>
    </lineage>
</organism>
<reference evidence="1" key="1">
    <citation type="journal article" date="2014" name="Front. Microbiol.">
        <title>High frequency of phylogenetically diverse reductive dehalogenase-homologous genes in deep subseafloor sedimentary metagenomes.</title>
        <authorList>
            <person name="Kawai M."/>
            <person name="Futagami T."/>
            <person name="Toyoda A."/>
            <person name="Takaki Y."/>
            <person name="Nishi S."/>
            <person name="Hori S."/>
            <person name="Arai W."/>
            <person name="Tsubouchi T."/>
            <person name="Morono Y."/>
            <person name="Uchiyama I."/>
            <person name="Ito T."/>
            <person name="Fujiyama A."/>
            <person name="Inagaki F."/>
            <person name="Takami H."/>
        </authorList>
    </citation>
    <scope>NUCLEOTIDE SEQUENCE</scope>
    <source>
        <strain evidence="1">Expedition CK06-06</strain>
    </source>
</reference>
<dbReference type="EMBL" id="BARS01031296">
    <property type="protein sequence ID" value="GAG16565.1"/>
    <property type="molecule type" value="Genomic_DNA"/>
</dbReference>
<comment type="caution">
    <text evidence="1">The sequence shown here is derived from an EMBL/GenBank/DDBJ whole genome shotgun (WGS) entry which is preliminary data.</text>
</comment>
<proteinExistence type="predicted"/>
<feature type="non-terminal residue" evidence="1">
    <location>
        <position position="1"/>
    </location>
</feature>
<dbReference type="AlphaFoldDB" id="X0VDZ8"/>
<protein>
    <submittedName>
        <fullName evidence="1">Uncharacterized protein</fullName>
    </submittedName>
</protein>
<evidence type="ECO:0000313" key="1">
    <source>
        <dbReference type="EMBL" id="GAG16565.1"/>
    </source>
</evidence>
<sequence length="162" mass="19260">REIPPYGIYMSRISGKFHITHIKEKHTFKESYPSLERAVKATKKLVKEHFKPTSMIYKGHGFNREIVKLVTVRDYKKDRSIYDKLEVFVKDSEGAMYGKWHGLRFLYEATTENLRTMETIHMLEEQIENTRKMIGEAKKNMKPSLTVERFLELVTMIKEEKE</sequence>
<name>X0VDZ8_9ZZZZ</name>
<accession>X0VDZ8</accession>